<reference evidence="2 3" key="1">
    <citation type="journal article" date="2010" name="PLoS ONE">
        <title>The complete genome sequence of Haloferax volcanii DS2, a model archaeon.</title>
        <authorList>
            <person name="Hartman A.L."/>
            <person name="Norais C."/>
            <person name="Badger J.H."/>
            <person name="Delmas S."/>
            <person name="Haldenby S."/>
            <person name="Madupu R."/>
            <person name="Robinson J."/>
            <person name="Khouri H."/>
            <person name="Ren Q."/>
            <person name="Lowe T.M."/>
            <person name="Maupin-Furlow J."/>
            <person name="Pohlschroder M."/>
            <person name="Daniels C."/>
            <person name="Pfeiffer F."/>
            <person name="Allers T."/>
            <person name="Eisen J.A."/>
        </authorList>
    </citation>
    <scope>NUCLEOTIDE SEQUENCE [LARGE SCALE GENOMIC DNA]</scope>
    <source>
        <strain evidence="3">ATCC 29605 / DSM 3757 / JCM 8879 / NBRC 14742 / NCIMB 2012 / VKM B-1768 / DS2</strain>
    </source>
</reference>
<evidence type="ECO:0000313" key="2">
    <source>
        <dbReference type="EMBL" id="ADE01749.1"/>
    </source>
</evidence>
<keyword evidence="2" id="KW-0614">Plasmid</keyword>
<sequence>MDNRPETVGLLDFHESNPVRRVRIHSSVAGAALAQRRGPTPSRTAARVPTTESTGANRLPSPTSNPLADPY</sequence>
<evidence type="ECO:0000256" key="1">
    <source>
        <dbReference type="SAM" id="MobiDB-lite"/>
    </source>
</evidence>
<feature type="region of interest" description="Disordered" evidence="1">
    <location>
        <begin position="32"/>
        <end position="71"/>
    </location>
</feature>
<organism evidence="2 3">
    <name type="scientific">Haloferax volcanii (strain ATCC 29605 / DSM 3757 / JCM 8879 / NBRC 14742 / NCIMB 2012 / VKM B-1768 / DS2)</name>
    <name type="common">Halobacterium volcanii</name>
    <dbReference type="NCBI Taxonomy" id="309800"/>
    <lineage>
        <taxon>Archaea</taxon>
        <taxon>Methanobacteriati</taxon>
        <taxon>Methanobacteriota</taxon>
        <taxon>Stenosarchaea group</taxon>
        <taxon>Halobacteria</taxon>
        <taxon>Halobacteriales</taxon>
        <taxon>Haloferacaceae</taxon>
        <taxon>Haloferax</taxon>
    </lineage>
</organism>
<keyword evidence="3" id="KW-1185">Reference proteome</keyword>
<accession>D4GQL4</accession>
<dbReference type="EMBL" id="CP001955">
    <property type="protein sequence ID" value="ADE01749.1"/>
    <property type="molecule type" value="Genomic_DNA"/>
</dbReference>
<dbReference type="AlphaFoldDB" id="D4GQL4"/>
<gene>
    <name evidence="2" type="ordered locus">HVO_A0185</name>
</gene>
<proteinExistence type="predicted"/>
<feature type="compositionally biased region" description="Polar residues" evidence="1">
    <location>
        <begin position="50"/>
        <end position="71"/>
    </location>
</feature>
<dbReference type="EnsemblBacteria" id="ADE01749">
    <property type="protein sequence ID" value="ADE01749"/>
    <property type="gene ID" value="HVO_A0185"/>
</dbReference>
<geneLocation type="plasmid" evidence="2 3">
    <name>pHV4</name>
</geneLocation>
<evidence type="ECO:0008006" key="4">
    <source>
        <dbReference type="Google" id="ProtNLM"/>
    </source>
</evidence>
<evidence type="ECO:0000313" key="3">
    <source>
        <dbReference type="Proteomes" id="UP000008243"/>
    </source>
</evidence>
<name>D4GQL4_HALVD</name>
<dbReference type="HOGENOM" id="CLU_2730273_0_0_2"/>
<dbReference type="KEGG" id="hvo:HVO_A0185"/>
<dbReference type="Proteomes" id="UP000008243">
    <property type="component" value="Plasmid pHV4"/>
</dbReference>
<protein>
    <recommendedName>
        <fullName evidence="4">Arabinogalactan protein</fullName>
    </recommendedName>
</protein>